<dbReference type="GeneID" id="87817201"/>
<dbReference type="CDD" id="cd03038">
    <property type="entry name" value="GST_N_etherase_LigE"/>
    <property type="match status" value="1"/>
</dbReference>
<keyword evidence="4" id="KW-1185">Reference proteome</keyword>
<proteinExistence type="predicted"/>
<evidence type="ECO:0000259" key="2">
    <source>
        <dbReference type="Pfam" id="PF22041"/>
    </source>
</evidence>
<reference evidence="3" key="2">
    <citation type="submission" date="2023-05" db="EMBL/GenBank/DDBJ databases">
        <authorList>
            <consortium name="Lawrence Berkeley National Laboratory"/>
            <person name="Steindorff A."/>
            <person name="Hensen N."/>
            <person name="Bonometti L."/>
            <person name="Westerberg I."/>
            <person name="Brannstrom I.O."/>
            <person name="Guillou S."/>
            <person name="Cros-Aarteil S."/>
            <person name="Calhoun S."/>
            <person name="Haridas S."/>
            <person name="Kuo A."/>
            <person name="Mondo S."/>
            <person name="Pangilinan J."/>
            <person name="Riley R."/>
            <person name="Labutti K."/>
            <person name="Andreopoulos B."/>
            <person name="Lipzen A."/>
            <person name="Chen C."/>
            <person name="Yanf M."/>
            <person name="Daum C."/>
            <person name="Ng V."/>
            <person name="Clum A."/>
            <person name="Ohm R."/>
            <person name="Martin F."/>
            <person name="Silar P."/>
            <person name="Natvig D."/>
            <person name="Lalanne C."/>
            <person name="Gautier V."/>
            <person name="Ament-Velasquez S.L."/>
            <person name="Kruys A."/>
            <person name="Hutchinson M.I."/>
            <person name="Powell A.J."/>
            <person name="Barry K."/>
            <person name="Miller A.N."/>
            <person name="Grigoriev I.V."/>
            <person name="Debuchy R."/>
            <person name="Gladieux P."/>
            <person name="Thoren M.H."/>
            <person name="Johannesson H."/>
        </authorList>
    </citation>
    <scope>NUCLEOTIDE SEQUENCE</scope>
    <source>
        <strain evidence="3">CBS 141.50</strain>
    </source>
</reference>
<name>A0AAN6V3T0_9PEZI</name>
<feature type="domain" description="GST N-terminal" evidence="1">
    <location>
        <begin position="19"/>
        <end position="89"/>
    </location>
</feature>
<reference evidence="3" key="1">
    <citation type="journal article" date="2023" name="Mol. Phylogenet. Evol.">
        <title>Genome-scale phylogeny and comparative genomics of the fungal order Sordariales.</title>
        <authorList>
            <person name="Hensen N."/>
            <person name="Bonometti L."/>
            <person name="Westerberg I."/>
            <person name="Brannstrom I.O."/>
            <person name="Guillou S."/>
            <person name="Cros-Aarteil S."/>
            <person name="Calhoun S."/>
            <person name="Haridas S."/>
            <person name="Kuo A."/>
            <person name="Mondo S."/>
            <person name="Pangilinan J."/>
            <person name="Riley R."/>
            <person name="LaButti K."/>
            <person name="Andreopoulos B."/>
            <person name="Lipzen A."/>
            <person name="Chen C."/>
            <person name="Yan M."/>
            <person name="Daum C."/>
            <person name="Ng V."/>
            <person name="Clum A."/>
            <person name="Steindorff A."/>
            <person name="Ohm R.A."/>
            <person name="Martin F."/>
            <person name="Silar P."/>
            <person name="Natvig D.O."/>
            <person name="Lalanne C."/>
            <person name="Gautier V."/>
            <person name="Ament-Velasquez S.L."/>
            <person name="Kruys A."/>
            <person name="Hutchinson M.I."/>
            <person name="Powell A.J."/>
            <person name="Barry K."/>
            <person name="Miller A.N."/>
            <person name="Grigoriev I.V."/>
            <person name="Debuchy R."/>
            <person name="Gladieux P."/>
            <person name="Hiltunen Thoren M."/>
            <person name="Johannesson H."/>
        </authorList>
    </citation>
    <scope>NUCLEOTIDE SEQUENCE</scope>
    <source>
        <strain evidence="3">CBS 141.50</strain>
    </source>
</reference>
<dbReference type="InterPro" id="IPR054416">
    <property type="entry name" value="GST_UstS-like_C"/>
</dbReference>
<dbReference type="InterPro" id="IPR036282">
    <property type="entry name" value="Glutathione-S-Trfase_C_sf"/>
</dbReference>
<dbReference type="Gene3D" id="1.20.1050.10">
    <property type="match status" value="1"/>
</dbReference>
<dbReference type="Pfam" id="PF22041">
    <property type="entry name" value="GST_C_7"/>
    <property type="match status" value="1"/>
</dbReference>
<evidence type="ECO:0000313" key="3">
    <source>
        <dbReference type="EMBL" id="KAK4143944.1"/>
    </source>
</evidence>
<dbReference type="RefSeq" id="XP_062637315.1">
    <property type="nucleotide sequence ID" value="XM_062780588.1"/>
</dbReference>
<dbReference type="Proteomes" id="UP001302676">
    <property type="component" value="Unassembled WGS sequence"/>
</dbReference>
<organism evidence="3 4">
    <name type="scientific">Dichotomopilus funicola</name>
    <dbReference type="NCBI Taxonomy" id="1934379"/>
    <lineage>
        <taxon>Eukaryota</taxon>
        <taxon>Fungi</taxon>
        <taxon>Dikarya</taxon>
        <taxon>Ascomycota</taxon>
        <taxon>Pezizomycotina</taxon>
        <taxon>Sordariomycetes</taxon>
        <taxon>Sordariomycetidae</taxon>
        <taxon>Sordariales</taxon>
        <taxon>Chaetomiaceae</taxon>
        <taxon>Dichotomopilus</taxon>
    </lineage>
</organism>
<dbReference type="InterPro" id="IPR036249">
    <property type="entry name" value="Thioredoxin-like_sf"/>
</dbReference>
<dbReference type="SUPFAM" id="SSF47616">
    <property type="entry name" value="GST C-terminal domain-like"/>
    <property type="match status" value="1"/>
</dbReference>
<dbReference type="Gene3D" id="3.40.30.10">
    <property type="entry name" value="Glutaredoxin"/>
    <property type="match status" value="1"/>
</dbReference>
<feature type="domain" description="Glutathione S-transferase UstS-like C-terminal" evidence="2">
    <location>
        <begin position="116"/>
        <end position="207"/>
    </location>
</feature>
<gene>
    <name evidence="3" type="ORF">C8A04DRAFT_28287</name>
</gene>
<evidence type="ECO:0008006" key="5">
    <source>
        <dbReference type="Google" id="ProtNLM"/>
    </source>
</evidence>
<dbReference type="AlphaFoldDB" id="A0AAN6V3T0"/>
<dbReference type="EMBL" id="MU853581">
    <property type="protein sequence ID" value="KAK4143944.1"/>
    <property type="molecule type" value="Genomic_DNA"/>
</dbReference>
<sequence length="242" mass="27143">MSGQIVLFDIPSREPRTCWSLNPWKTRILLNYKGLDYRTEWLEYPDIRPRLEPHLPPNEGNMKYTIPTIQLPSGEYITDSAKIADAIEAAHPSPPVHLDSPILPKIYDIAARVRTPILGLYATGVPEYILAEASKPYWYETRAKFIGKPVEQLKAEMDVDAAWAEAGATVQEATALLKENGDGPFFLGKEISYADFVWAGFLLFSKRARPGLLDDILARSGDAEAHLALLKALEPWTERDGH</sequence>
<evidence type="ECO:0000313" key="4">
    <source>
        <dbReference type="Proteomes" id="UP001302676"/>
    </source>
</evidence>
<dbReference type="SUPFAM" id="SSF52833">
    <property type="entry name" value="Thioredoxin-like"/>
    <property type="match status" value="1"/>
</dbReference>
<dbReference type="InterPro" id="IPR004045">
    <property type="entry name" value="Glutathione_S-Trfase_N"/>
</dbReference>
<evidence type="ECO:0000259" key="1">
    <source>
        <dbReference type="Pfam" id="PF13409"/>
    </source>
</evidence>
<dbReference type="Pfam" id="PF13409">
    <property type="entry name" value="GST_N_2"/>
    <property type="match status" value="1"/>
</dbReference>
<accession>A0AAN6V3T0</accession>
<comment type="caution">
    <text evidence="3">The sequence shown here is derived from an EMBL/GenBank/DDBJ whole genome shotgun (WGS) entry which is preliminary data.</text>
</comment>
<protein>
    <recommendedName>
        <fullName evidence="5">GST N-terminal domain-containing protein</fullName>
    </recommendedName>
</protein>